<sequence>MGWQRACYNLKCILWDRIQVYVRVNIQPVIVDLAHAWSRCLVYTPTLLRSPADRIRLGESQGRRWTSIYGWYDIYGGAMLAVWCRAGLVRGD</sequence>
<dbReference type="Proteomes" id="UP001146120">
    <property type="component" value="Unassembled WGS sequence"/>
</dbReference>
<accession>A0AAV2Z9W5</accession>
<organism evidence="1 2">
    <name type="scientific">Lagenidium giganteum</name>
    <dbReference type="NCBI Taxonomy" id="4803"/>
    <lineage>
        <taxon>Eukaryota</taxon>
        <taxon>Sar</taxon>
        <taxon>Stramenopiles</taxon>
        <taxon>Oomycota</taxon>
        <taxon>Peronosporomycetes</taxon>
        <taxon>Pythiales</taxon>
        <taxon>Pythiaceae</taxon>
    </lineage>
</organism>
<proteinExistence type="predicted"/>
<name>A0AAV2Z9W5_9STRA</name>
<gene>
    <name evidence="1" type="ORF">N0F65_007312</name>
</gene>
<evidence type="ECO:0000313" key="2">
    <source>
        <dbReference type="Proteomes" id="UP001146120"/>
    </source>
</evidence>
<keyword evidence="2" id="KW-1185">Reference proteome</keyword>
<evidence type="ECO:0000313" key="1">
    <source>
        <dbReference type="EMBL" id="DBA01415.1"/>
    </source>
</evidence>
<reference evidence="1" key="2">
    <citation type="journal article" date="2023" name="Microbiol Resour">
        <title>Decontamination and Annotation of the Draft Genome Sequence of the Oomycete Lagenidium giganteum ARSEF 373.</title>
        <authorList>
            <person name="Morgan W.R."/>
            <person name="Tartar A."/>
        </authorList>
    </citation>
    <scope>NUCLEOTIDE SEQUENCE</scope>
    <source>
        <strain evidence="1">ARSEF 373</strain>
    </source>
</reference>
<dbReference type="EMBL" id="DAKRPA010000048">
    <property type="protein sequence ID" value="DBA01415.1"/>
    <property type="molecule type" value="Genomic_DNA"/>
</dbReference>
<protein>
    <submittedName>
        <fullName evidence="1">Uncharacterized protein</fullName>
    </submittedName>
</protein>
<dbReference type="AlphaFoldDB" id="A0AAV2Z9W5"/>
<reference evidence="1" key="1">
    <citation type="submission" date="2022-11" db="EMBL/GenBank/DDBJ databases">
        <authorList>
            <person name="Morgan W.R."/>
            <person name="Tartar A."/>
        </authorList>
    </citation>
    <scope>NUCLEOTIDE SEQUENCE</scope>
    <source>
        <strain evidence="1">ARSEF 373</strain>
    </source>
</reference>
<comment type="caution">
    <text evidence="1">The sequence shown here is derived from an EMBL/GenBank/DDBJ whole genome shotgun (WGS) entry which is preliminary data.</text>
</comment>